<dbReference type="GO" id="GO:0008333">
    <property type="term" value="P:endosome to lysosome transport"/>
    <property type="evidence" value="ECO:0007669"/>
    <property type="project" value="TreeGrafter"/>
</dbReference>
<keyword evidence="7" id="KW-0597">Phosphoprotein</keyword>
<evidence type="ECO:0000256" key="15">
    <source>
        <dbReference type="ARBA" id="ARBA00071931"/>
    </source>
</evidence>
<evidence type="ECO:0000256" key="5">
    <source>
        <dbReference type="ARBA" id="ARBA00022448"/>
    </source>
</evidence>
<keyword evidence="10 16" id="KW-0175">Coiled coil</keyword>
<dbReference type="STRING" id="1676925.ENSPKIP00000008178"/>
<evidence type="ECO:0000256" key="14">
    <source>
        <dbReference type="ARBA" id="ARBA00063452"/>
    </source>
</evidence>
<feature type="coiled-coil region" evidence="16">
    <location>
        <begin position="288"/>
        <end position="329"/>
    </location>
</feature>
<keyword evidence="13" id="KW-0458">Lysosome</keyword>
<dbReference type="Gene3D" id="3.30.1520.10">
    <property type="entry name" value="Phox-like domain"/>
    <property type="match status" value="1"/>
</dbReference>
<dbReference type="PANTHER" id="PTHR22999:SF23">
    <property type="entry name" value="SORTING NEXIN-16"/>
    <property type="match status" value="1"/>
</dbReference>
<keyword evidence="8" id="KW-0967">Endosome</keyword>
<dbReference type="GO" id="GO:0005764">
    <property type="term" value="C:lysosome"/>
    <property type="evidence" value="ECO:0007669"/>
    <property type="project" value="UniProtKB-SubCell"/>
</dbReference>
<comment type="subcellular location">
    <subcellularLocation>
        <location evidence="4">Cytoplasm</location>
    </subcellularLocation>
    <subcellularLocation>
        <location evidence="1">Early endosome membrane</location>
    </subcellularLocation>
    <subcellularLocation>
        <location evidence="3">Late endosome membrane</location>
        <topology evidence="3">Peripheral membrane protein</topology>
        <orientation evidence="3">Cytoplasmic side</orientation>
    </subcellularLocation>
    <subcellularLocation>
        <location evidence="2">Lysosome</location>
    </subcellularLocation>
</comment>
<keyword evidence="9" id="KW-0653">Protein transport</keyword>
<evidence type="ECO:0000256" key="1">
    <source>
        <dbReference type="ARBA" id="ARBA00004146"/>
    </source>
</evidence>
<accession>A0A3B3QPW2</accession>
<dbReference type="GO" id="GO:0006622">
    <property type="term" value="P:protein targeting to lysosome"/>
    <property type="evidence" value="ECO:0007669"/>
    <property type="project" value="TreeGrafter"/>
</dbReference>
<evidence type="ECO:0000256" key="3">
    <source>
        <dbReference type="ARBA" id="ARBA00004492"/>
    </source>
</evidence>
<evidence type="ECO:0000256" key="4">
    <source>
        <dbReference type="ARBA" id="ARBA00004496"/>
    </source>
</evidence>
<name>A0A3B3QPW2_9TELE</name>
<evidence type="ECO:0000256" key="11">
    <source>
        <dbReference type="ARBA" id="ARBA00023121"/>
    </source>
</evidence>
<feature type="region of interest" description="Disordered" evidence="17">
    <location>
        <begin position="21"/>
        <end position="67"/>
    </location>
</feature>
<reference evidence="19" key="1">
    <citation type="submission" date="2025-05" db="UniProtKB">
        <authorList>
            <consortium name="Ensembl"/>
        </authorList>
    </citation>
    <scope>IDENTIFICATION</scope>
</reference>
<feature type="domain" description="PX" evidence="18">
    <location>
        <begin position="163"/>
        <end position="276"/>
    </location>
</feature>
<dbReference type="GeneTree" id="ENSGT00390000005651"/>
<evidence type="ECO:0000256" key="8">
    <source>
        <dbReference type="ARBA" id="ARBA00022753"/>
    </source>
</evidence>
<dbReference type="InterPro" id="IPR051837">
    <property type="entry name" value="SortingNexin/PXDomain-PKLike"/>
</dbReference>
<dbReference type="Ensembl" id="ENSPKIT00000032259.1">
    <property type="protein sequence ID" value="ENSPKIP00000008186.1"/>
    <property type="gene ID" value="ENSPKIG00000023789.1"/>
</dbReference>
<organism evidence="19 20">
    <name type="scientific">Paramormyrops kingsleyae</name>
    <dbReference type="NCBI Taxonomy" id="1676925"/>
    <lineage>
        <taxon>Eukaryota</taxon>
        <taxon>Metazoa</taxon>
        <taxon>Chordata</taxon>
        <taxon>Craniata</taxon>
        <taxon>Vertebrata</taxon>
        <taxon>Euteleostomi</taxon>
        <taxon>Actinopterygii</taxon>
        <taxon>Neopterygii</taxon>
        <taxon>Teleostei</taxon>
        <taxon>Osteoglossocephala</taxon>
        <taxon>Osteoglossomorpha</taxon>
        <taxon>Osteoglossiformes</taxon>
        <taxon>Mormyridae</taxon>
        <taxon>Paramormyrops</taxon>
    </lineage>
</organism>
<dbReference type="GO" id="GO:0031901">
    <property type="term" value="C:early endosome membrane"/>
    <property type="evidence" value="ECO:0007669"/>
    <property type="project" value="UniProtKB-SubCell"/>
</dbReference>
<dbReference type="InterPro" id="IPR037911">
    <property type="entry name" value="SNX16_PX"/>
</dbReference>
<dbReference type="GO" id="GO:0045022">
    <property type="term" value="P:early endosome to late endosome transport"/>
    <property type="evidence" value="ECO:0007669"/>
    <property type="project" value="TreeGrafter"/>
</dbReference>
<dbReference type="Proteomes" id="UP000261540">
    <property type="component" value="Unplaced"/>
</dbReference>
<dbReference type="SUPFAM" id="SSF64268">
    <property type="entry name" value="PX domain"/>
    <property type="match status" value="1"/>
</dbReference>
<sequence length="409" mass="46293">MVLELYWKALLKSQMGSYLSWTQPKSRREKTVVDEAPEDRGQSDPPIPVQLAGEEDRPSSTQVPPTWRCRLPPRKTAELEEMATPLLPLPAPFGRALHGIGTGSSRTRRAASLDSMSGSSPRRVRPAEAASLPQRQSPSPRTRLRVRGSSVEFSSSPRAGWEERPFLPTVLGYEVMEERSKFTVYKILVQKSQQESWVVFRRYTDFARLNDKLKEMFPGFRLSLPPKRWFKDNYNSSFLEERQQGLQTFLQNLVAHKDVAGCLPVRDFLCLDDPPGPFDSLEESRAFCETLEDCNHRLQKELQEKQREINTLRKMLNEQQLHINTLERALRRESLTPGSSCQFSIQGSESSVDENADGDVECSATEADQEMDENGSCSVQTSRRSSCWCGPAISGSPPTMQLSTGQLEY</sequence>
<keyword evidence="6" id="KW-0963">Cytoplasm</keyword>
<dbReference type="PANTHER" id="PTHR22999">
    <property type="entry name" value="PX SERINE/THREONINE KINASE PXK"/>
    <property type="match status" value="1"/>
</dbReference>
<proteinExistence type="predicted"/>
<evidence type="ECO:0000256" key="10">
    <source>
        <dbReference type="ARBA" id="ARBA00023054"/>
    </source>
</evidence>
<protein>
    <recommendedName>
        <fullName evidence="15">Sorting nexin-16</fullName>
    </recommendedName>
</protein>
<dbReference type="AlphaFoldDB" id="A0A3B3QPW2"/>
<evidence type="ECO:0000256" key="17">
    <source>
        <dbReference type="SAM" id="MobiDB-lite"/>
    </source>
</evidence>
<comment type="subunit">
    <text evidence="14">Homooligomer. Interacts with EGFR.</text>
</comment>
<evidence type="ECO:0000256" key="13">
    <source>
        <dbReference type="ARBA" id="ARBA00023228"/>
    </source>
</evidence>
<feature type="region of interest" description="Disordered" evidence="17">
    <location>
        <begin position="97"/>
        <end position="149"/>
    </location>
</feature>
<dbReference type="GO" id="GO:0031902">
    <property type="term" value="C:late endosome membrane"/>
    <property type="evidence" value="ECO:0007669"/>
    <property type="project" value="UniProtKB-SubCell"/>
</dbReference>
<dbReference type="Pfam" id="PF00787">
    <property type="entry name" value="PX"/>
    <property type="match status" value="1"/>
</dbReference>
<dbReference type="PROSITE" id="PS50195">
    <property type="entry name" value="PX"/>
    <property type="match status" value="1"/>
</dbReference>
<keyword evidence="11" id="KW-0446">Lipid-binding</keyword>
<evidence type="ECO:0000256" key="7">
    <source>
        <dbReference type="ARBA" id="ARBA00022553"/>
    </source>
</evidence>
<dbReference type="GO" id="GO:0035091">
    <property type="term" value="F:phosphatidylinositol binding"/>
    <property type="evidence" value="ECO:0007669"/>
    <property type="project" value="InterPro"/>
</dbReference>
<evidence type="ECO:0000256" key="6">
    <source>
        <dbReference type="ARBA" id="ARBA00022490"/>
    </source>
</evidence>
<evidence type="ECO:0000256" key="9">
    <source>
        <dbReference type="ARBA" id="ARBA00022927"/>
    </source>
</evidence>
<dbReference type="SMART" id="SM00312">
    <property type="entry name" value="PX"/>
    <property type="match status" value="1"/>
</dbReference>
<dbReference type="Ensembl" id="ENSPKIT00000032251.1">
    <property type="protein sequence ID" value="ENSPKIP00000008178.1"/>
    <property type="gene ID" value="ENSPKIG00000023789.1"/>
</dbReference>
<evidence type="ECO:0000313" key="19">
    <source>
        <dbReference type="Ensembl" id="ENSPKIP00000008178.1"/>
    </source>
</evidence>
<dbReference type="FunFam" id="3.30.1520.10:FF:000011">
    <property type="entry name" value="Putative sorting nexin-16"/>
    <property type="match status" value="1"/>
</dbReference>
<evidence type="ECO:0000259" key="18">
    <source>
        <dbReference type="PROSITE" id="PS50195"/>
    </source>
</evidence>
<keyword evidence="5" id="KW-0813">Transport</keyword>
<dbReference type="InterPro" id="IPR036871">
    <property type="entry name" value="PX_dom_sf"/>
</dbReference>
<evidence type="ECO:0000256" key="12">
    <source>
        <dbReference type="ARBA" id="ARBA00023136"/>
    </source>
</evidence>
<evidence type="ECO:0000313" key="20">
    <source>
        <dbReference type="Proteomes" id="UP000261540"/>
    </source>
</evidence>
<feature type="compositionally biased region" description="Basic and acidic residues" evidence="17">
    <location>
        <begin position="29"/>
        <end position="42"/>
    </location>
</feature>
<keyword evidence="20" id="KW-1185">Reference proteome</keyword>
<dbReference type="CDD" id="cd07276">
    <property type="entry name" value="PX_SNX16"/>
    <property type="match status" value="1"/>
</dbReference>
<keyword evidence="12" id="KW-0472">Membrane</keyword>
<dbReference type="InterPro" id="IPR001683">
    <property type="entry name" value="PX_dom"/>
</dbReference>
<evidence type="ECO:0000256" key="16">
    <source>
        <dbReference type="SAM" id="Coils"/>
    </source>
</evidence>
<evidence type="ECO:0000256" key="2">
    <source>
        <dbReference type="ARBA" id="ARBA00004371"/>
    </source>
</evidence>